<reference evidence="11 12" key="1">
    <citation type="submission" date="2019-03" db="EMBL/GenBank/DDBJ databases">
        <title>Root nodule microbial communities of legume samples collected from USA, Mexico and Botswana.</title>
        <authorList>
            <person name="Hirsch A."/>
        </authorList>
    </citation>
    <scope>NUCLEOTIDE SEQUENCE [LARGE SCALE GENOMIC DNA]</scope>
    <source>
        <strain evidence="11 12">55</strain>
    </source>
</reference>
<organism evidence="11 12">
    <name type="scientific">Dietzia cinnamea</name>
    <dbReference type="NCBI Taxonomy" id="321318"/>
    <lineage>
        <taxon>Bacteria</taxon>
        <taxon>Bacillati</taxon>
        <taxon>Actinomycetota</taxon>
        <taxon>Actinomycetes</taxon>
        <taxon>Mycobacteriales</taxon>
        <taxon>Dietziaceae</taxon>
        <taxon>Dietzia</taxon>
    </lineage>
</organism>
<evidence type="ECO:0000256" key="4">
    <source>
        <dbReference type="ARBA" id="ARBA00022630"/>
    </source>
</evidence>
<evidence type="ECO:0000256" key="10">
    <source>
        <dbReference type="SAM" id="MobiDB-lite"/>
    </source>
</evidence>
<dbReference type="AlphaFoldDB" id="A0A4V2W8C2"/>
<keyword evidence="3" id="KW-0216">Detoxification</keyword>
<dbReference type="InterPro" id="IPR013785">
    <property type="entry name" value="Aldolase_TIM"/>
</dbReference>
<gene>
    <name evidence="11" type="ORF">EDD19_10338</name>
</gene>
<evidence type="ECO:0000256" key="7">
    <source>
        <dbReference type="ARBA" id="ARBA00023033"/>
    </source>
</evidence>
<dbReference type="Gene3D" id="3.20.20.70">
    <property type="entry name" value="Aldolase class I"/>
    <property type="match status" value="1"/>
</dbReference>
<evidence type="ECO:0000313" key="12">
    <source>
        <dbReference type="Proteomes" id="UP000295805"/>
    </source>
</evidence>
<dbReference type="CDD" id="cd04730">
    <property type="entry name" value="NPD_like"/>
    <property type="match status" value="1"/>
</dbReference>
<evidence type="ECO:0000256" key="5">
    <source>
        <dbReference type="ARBA" id="ARBA00022643"/>
    </source>
</evidence>
<keyword evidence="6" id="KW-0560">Oxidoreductase</keyword>
<dbReference type="EMBL" id="SMCX01000003">
    <property type="protein sequence ID" value="TCW25691.1"/>
    <property type="molecule type" value="Genomic_DNA"/>
</dbReference>
<protein>
    <recommendedName>
        <fullName evidence="8">Propionate 3-nitronate monooxygenase</fullName>
    </recommendedName>
</protein>
<comment type="cofactor">
    <cofactor evidence="1">
        <name>FMN</name>
        <dbReference type="ChEBI" id="CHEBI:58210"/>
    </cofactor>
</comment>
<sequence>MTEHQTQSDRAPQGQNHRRLLPSHLRRPVIGAPMAGGPTTPELIAAVGEAGGLGMIGSGYLDAADTRAEIGRVRELTDAPFGVNVFLLDRADSDAALAAAGGPEAVERYAEAIGPVARRLEVALAESPGFTDFDQEATLAALLDDPVAVVSFTFGIPEPGMVRALQDVGTAVVVTVAGVADARRAVEAGADWLSVQSAEAGGHRSTTTVGEEPDDITTVELVRAVREALPEVQFVAAGGISTPHDVAAVLAAGADGVQLGTVLLRTPEAGTNALHRSALGDARFTESRPTRCYTGRYARALVNGFVAEFHEVAPAAYPYLHLLTGPMRKAAARAGDIEVPPLWAGSRWRAADAYADQPAAEVVAELWDRAGEQAGWAD</sequence>
<evidence type="ECO:0000256" key="8">
    <source>
        <dbReference type="ARBA" id="ARBA00031155"/>
    </source>
</evidence>
<comment type="catalytic activity">
    <reaction evidence="9">
        <text>3 propionate 3-nitronate + 3 O2 + H2O = 3 3-oxopropanoate + 2 nitrate + nitrite + H2O2 + 3 H(+)</text>
        <dbReference type="Rhea" id="RHEA:57332"/>
        <dbReference type="ChEBI" id="CHEBI:15377"/>
        <dbReference type="ChEBI" id="CHEBI:15378"/>
        <dbReference type="ChEBI" id="CHEBI:15379"/>
        <dbReference type="ChEBI" id="CHEBI:16240"/>
        <dbReference type="ChEBI" id="CHEBI:16301"/>
        <dbReference type="ChEBI" id="CHEBI:17632"/>
        <dbReference type="ChEBI" id="CHEBI:33190"/>
        <dbReference type="ChEBI" id="CHEBI:136067"/>
    </reaction>
</comment>
<dbReference type="SUPFAM" id="SSF51412">
    <property type="entry name" value="Inosine monophosphate dehydrogenase (IMPDH)"/>
    <property type="match status" value="1"/>
</dbReference>
<dbReference type="PANTHER" id="PTHR42747">
    <property type="entry name" value="NITRONATE MONOOXYGENASE-RELATED"/>
    <property type="match status" value="1"/>
</dbReference>
<proteinExistence type="inferred from homology"/>
<evidence type="ECO:0000256" key="2">
    <source>
        <dbReference type="ARBA" id="ARBA00009881"/>
    </source>
</evidence>
<evidence type="ECO:0000256" key="6">
    <source>
        <dbReference type="ARBA" id="ARBA00023002"/>
    </source>
</evidence>
<keyword evidence="4" id="KW-0285">Flavoprotein</keyword>
<comment type="similarity">
    <text evidence="2">Belongs to the nitronate monooxygenase family. NMO class I subfamily.</text>
</comment>
<evidence type="ECO:0000256" key="9">
    <source>
        <dbReference type="ARBA" id="ARBA00049401"/>
    </source>
</evidence>
<evidence type="ECO:0000256" key="3">
    <source>
        <dbReference type="ARBA" id="ARBA00022575"/>
    </source>
</evidence>
<dbReference type="Pfam" id="PF03060">
    <property type="entry name" value="NMO"/>
    <property type="match status" value="1"/>
</dbReference>
<keyword evidence="7" id="KW-0503">Monooxygenase</keyword>
<evidence type="ECO:0000256" key="1">
    <source>
        <dbReference type="ARBA" id="ARBA00001917"/>
    </source>
</evidence>
<keyword evidence="5" id="KW-0288">FMN</keyword>
<feature type="region of interest" description="Disordered" evidence="10">
    <location>
        <begin position="1"/>
        <end position="24"/>
    </location>
</feature>
<dbReference type="PANTHER" id="PTHR42747:SF3">
    <property type="entry name" value="NITRONATE MONOOXYGENASE-RELATED"/>
    <property type="match status" value="1"/>
</dbReference>
<dbReference type="GO" id="GO:0018580">
    <property type="term" value="F:nitronate monooxygenase activity"/>
    <property type="evidence" value="ECO:0007669"/>
    <property type="project" value="InterPro"/>
</dbReference>
<dbReference type="InterPro" id="IPR004136">
    <property type="entry name" value="NMO"/>
</dbReference>
<accession>A0A4V2W8C2</accession>
<dbReference type="GO" id="GO:0009636">
    <property type="term" value="P:response to toxic substance"/>
    <property type="evidence" value="ECO:0007669"/>
    <property type="project" value="UniProtKB-KW"/>
</dbReference>
<evidence type="ECO:0000313" key="11">
    <source>
        <dbReference type="EMBL" id="TCW25691.1"/>
    </source>
</evidence>
<name>A0A4V2W8C2_9ACTN</name>
<dbReference type="GeneID" id="89531893"/>
<comment type="caution">
    <text evidence="11">The sequence shown here is derived from an EMBL/GenBank/DDBJ whole genome shotgun (WGS) entry which is preliminary data.</text>
</comment>
<dbReference type="Proteomes" id="UP000295805">
    <property type="component" value="Unassembled WGS sequence"/>
</dbReference>
<dbReference type="RefSeq" id="WP_131885081.1">
    <property type="nucleotide sequence ID" value="NZ_CP143053.1"/>
</dbReference>